<evidence type="ECO:0000313" key="5">
    <source>
        <dbReference type="Proteomes" id="UP000824189"/>
    </source>
</evidence>
<gene>
    <name evidence="4" type="primary">deoC</name>
    <name evidence="4" type="ORF">H9867_02595</name>
</gene>
<evidence type="ECO:0000256" key="3">
    <source>
        <dbReference type="NCBIfam" id="TIGR00126"/>
    </source>
</evidence>
<dbReference type="EMBL" id="DXFZ01000032">
    <property type="protein sequence ID" value="HIW95368.1"/>
    <property type="molecule type" value="Genomic_DNA"/>
</dbReference>
<dbReference type="SUPFAM" id="SSF51569">
    <property type="entry name" value="Aldolase"/>
    <property type="match status" value="1"/>
</dbReference>
<dbReference type="GO" id="GO:0009264">
    <property type="term" value="P:deoxyribonucleotide catabolic process"/>
    <property type="evidence" value="ECO:0007669"/>
    <property type="project" value="UniProtKB-UniRule"/>
</dbReference>
<keyword evidence="2" id="KW-0704">Schiff base</keyword>
<keyword evidence="4" id="KW-0456">Lyase</keyword>
<sequence>MVMAEPFSMSATELAVVAPDATRADVAAAVARARELGCGSVCVPPTLVAAAFSFLEGDATPRLTTLAGFPSGKHVSLIKASEARWAVQQGAAEVAVVVDLAAAKAQGSSALISELMTVREAIPHPVMLTVIAESAALTEPELRAVVTASVKVGADCIATSTGFHPSGGASVEAVRIIADQLRELRAERSVWIKASGFAGDQQQAVDIIEAGATVISGAGLDGLT</sequence>
<dbReference type="AlphaFoldDB" id="A0A9D1UPZ8"/>
<keyword evidence="1" id="KW-0963">Cytoplasm</keyword>
<dbReference type="NCBIfam" id="TIGR00126">
    <property type="entry name" value="deoC"/>
    <property type="match status" value="1"/>
</dbReference>
<accession>A0A9D1UPZ8</accession>
<evidence type="ECO:0000256" key="2">
    <source>
        <dbReference type="ARBA" id="ARBA00023270"/>
    </source>
</evidence>
<dbReference type="GO" id="GO:0005737">
    <property type="term" value="C:cytoplasm"/>
    <property type="evidence" value="ECO:0007669"/>
    <property type="project" value="InterPro"/>
</dbReference>
<comment type="caution">
    <text evidence="4">The sequence shown here is derived from an EMBL/GenBank/DDBJ whole genome shotgun (WGS) entry which is preliminary data.</text>
</comment>
<dbReference type="PANTHER" id="PTHR10889:SF1">
    <property type="entry name" value="DEOXYRIBOSE-PHOSPHATE ALDOLASE"/>
    <property type="match status" value="1"/>
</dbReference>
<name>A0A9D1UPZ8_9CORY</name>
<dbReference type="InterPro" id="IPR013785">
    <property type="entry name" value="Aldolase_TIM"/>
</dbReference>
<dbReference type="Pfam" id="PF01791">
    <property type="entry name" value="DeoC"/>
    <property type="match status" value="1"/>
</dbReference>
<dbReference type="InterPro" id="IPR011343">
    <property type="entry name" value="DeoC"/>
</dbReference>
<dbReference type="Proteomes" id="UP000824189">
    <property type="component" value="Unassembled WGS sequence"/>
</dbReference>
<reference evidence="4" key="1">
    <citation type="journal article" date="2021" name="PeerJ">
        <title>Extensive microbial diversity within the chicken gut microbiome revealed by metagenomics and culture.</title>
        <authorList>
            <person name="Gilroy R."/>
            <person name="Ravi A."/>
            <person name="Getino M."/>
            <person name="Pursley I."/>
            <person name="Horton D.L."/>
            <person name="Alikhan N.F."/>
            <person name="Baker D."/>
            <person name="Gharbi K."/>
            <person name="Hall N."/>
            <person name="Watson M."/>
            <person name="Adriaenssens E.M."/>
            <person name="Foster-Nyarko E."/>
            <person name="Jarju S."/>
            <person name="Secka A."/>
            <person name="Antonio M."/>
            <person name="Oren A."/>
            <person name="Chaudhuri R.R."/>
            <person name="La Ragione R."/>
            <person name="Hildebrand F."/>
            <person name="Pallen M.J."/>
        </authorList>
    </citation>
    <scope>NUCLEOTIDE SEQUENCE</scope>
    <source>
        <strain evidence="4">4376</strain>
    </source>
</reference>
<organism evidence="4 5">
    <name type="scientific">Candidatus Corynebacterium gallistercoris</name>
    <dbReference type="NCBI Taxonomy" id="2838530"/>
    <lineage>
        <taxon>Bacteria</taxon>
        <taxon>Bacillati</taxon>
        <taxon>Actinomycetota</taxon>
        <taxon>Actinomycetes</taxon>
        <taxon>Mycobacteriales</taxon>
        <taxon>Corynebacteriaceae</taxon>
        <taxon>Corynebacterium</taxon>
    </lineage>
</organism>
<protein>
    <recommendedName>
        <fullName evidence="3">Deoxyribose-phosphate aldolase</fullName>
        <ecNumber evidence="3">4.1.2.4</ecNumber>
    </recommendedName>
</protein>
<dbReference type="GO" id="GO:0004139">
    <property type="term" value="F:deoxyribose-phosphate aldolase activity"/>
    <property type="evidence" value="ECO:0007669"/>
    <property type="project" value="UniProtKB-UniRule"/>
</dbReference>
<dbReference type="InterPro" id="IPR002915">
    <property type="entry name" value="DeoC/FbaB/LacD_aldolase"/>
</dbReference>
<dbReference type="PANTHER" id="PTHR10889">
    <property type="entry name" value="DEOXYRIBOSE-PHOSPHATE ALDOLASE"/>
    <property type="match status" value="1"/>
</dbReference>
<dbReference type="SMART" id="SM01133">
    <property type="entry name" value="DeoC"/>
    <property type="match status" value="1"/>
</dbReference>
<proteinExistence type="predicted"/>
<dbReference type="GO" id="GO:0016052">
    <property type="term" value="P:carbohydrate catabolic process"/>
    <property type="evidence" value="ECO:0007669"/>
    <property type="project" value="TreeGrafter"/>
</dbReference>
<evidence type="ECO:0000313" key="4">
    <source>
        <dbReference type="EMBL" id="HIW95368.1"/>
    </source>
</evidence>
<dbReference type="EC" id="4.1.2.4" evidence="3"/>
<dbReference type="PIRSF" id="PIRSF001357">
    <property type="entry name" value="DeoC"/>
    <property type="match status" value="1"/>
</dbReference>
<dbReference type="Gene3D" id="3.20.20.70">
    <property type="entry name" value="Aldolase class I"/>
    <property type="match status" value="1"/>
</dbReference>
<evidence type="ECO:0000256" key="1">
    <source>
        <dbReference type="ARBA" id="ARBA00022490"/>
    </source>
</evidence>
<reference evidence="4" key="2">
    <citation type="submission" date="2021-04" db="EMBL/GenBank/DDBJ databases">
        <authorList>
            <person name="Gilroy R."/>
        </authorList>
    </citation>
    <scope>NUCLEOTIDE SEQUENCE</scope>
    <source>
        <strain evidence="4">4376</strain>
    </source>
</reference>